<gene>
    <name evidence="11" type="primary">yusV</name>
    <name evidence="11" type="ORF">NCTC13150_00171</name>
</gene>
<keyword evidence="4" id="KW-0410">Iron transport</keyword>
<evidence type="ECO:0000313" key="12">
    <source>
        <dbReference type="Proteomes" id="UP000377798"/>
    </source>
</evidence>
<keyword evidence="7" id="KW-0408">Iron</keyword>
<dbReference type="GO" id="GO:0005886">
    <property type="term" value="C:plasma membrane"/>
    <property type="evidence" value="ECO:0007669"/>
    <property type="project" value="UniProtKB-SubCell"/>
</dbReference>
<evidence type="ECO:0000256" key="3">
    <source>
        <dbReference type="ARBA" id="ARBA00022475"/>
    </source>
</evidence>
<dbReference type="InterPro" id="IPR003439">
    <property type="entry name" value="ABC_transporter-like_ATP-bd"/>
</dbReference>
<dbReference type="PROSITE" id="PS00211">
    <property type="entry name" value="ABC_TRANSPORTER_1"/>
    <property type="match status" value="1"/>
</dbReference>
<evidence type="ECO:0000256" key="5">
    <source>
        <dbReference type="ARBA" id="ARBA00022741"/>
    </source>
</evidence>
<dbReference type="CDD" id="cd03214">
    <property type="entry name" value="ABC_Iron-Siderophores_B12_Hemin"/>
    <property type="match status" value="1"/>
</dbReference>
<evidence type="ECO:0000256" key="6">
    <source>
        <dbReference type="ARBA" id="ARBA00022840"/>
    </source>
</evidence>
<dbReference type="RefSeq" id="WP_131748051.1">
    <property type="nucleotide sequence ID" value="NZ_CAACYI010000001.1"/>
</dbReference>
<evidence type="ECO:0000313" key="11">
    <source>
        <dbReference type="EMBL" id="VFB15671.1"/>
    </source>
</evidence>
<feature type="domain" description="ABC transporter" evidence="10">
    <location>
        <begin position="1"/>
        <end position="237"/>
    </location>
</feature>
<dbReference type="Gene3D" id="3.40.50.300">
    <property type="entry name" value="P-loop containing nucleotide triphosphate hydrolases"/>
    <property type="match status" value="1"/>
</dbReference>
<dbReference type="EMBL" id="CAACYI010000001">
    <property type="protein sequence ID" value="VFB15671.1"/>
    <property type="molecule type" value="Genomic_DNA"/>
</dbReference>
<dbReference type="FunFam" id="3.40.50.300:FF:000134">
    <property type="entry name" value="Iron-enterobactin ABC transporter ATP-binding protein"/>
    <property type="match status" value="1"/>
</dbReference>
<dbReference type="InterPro" id="IPR051535">
    <property type="entry name" value="Siderophore_ABC-ATPase"/>
</dbReference>
<name>A0A8H2QRB2_9FIRM</name>
<keyword evidence="12" id="KW-1185">Reference proteome</keyword>
<proteinExistence type="predicted"/>
<dbReference type="GO" id="GO:0016887">
    <property type="term" value="F:ATP hydrolysis activity"/>
    <property type="evidence" value="ECO:0007669"/>
    <property type="project" value="InterPro"/>
</dbReference>
<dbReference type="InterPro" id="IPR027417">
    <property type="entry name" value="P-loop_NTPase"/>
</dbReference>
<keyword evidence="2" id="KW-0813">Transport</keyword>
<keyword evidence="5" id="KW-0547">Nucleotide-binding</keyword>
<dbReference type="PROSITE" id="PS50893">
    <property type="entry name" value="ABC_TRANSPORTER_2"/>
    <property type="match status" value="1"/>
</dbReference>
<evidence type="ECO:0000256" key="4">
    <source>
        <dbReference type="ARBA" id="ARBA00022496"/>
    </source>
</evidence>
<keyword evidence="3" id="KW-1003">Cell membrane</keyword>
<dbReference type="GO" id="GO:0006826">
    <property type="term" value="P:iron ion transport"/>
    <property type="evidence" value="ECO:0007669"/>
    <property type="project" value="UniProtKB-KW"/>
</dbReference>
<evidence type="ECO:0000256" key="2">
    <source>
        <dbReference type="ARBA" id="ARBA00022448"/>
    </source>
</evidence>
<dbReference type="PANTHER" id="PTHR42771">
    <property type="entry name" value="IRON(3+)-HYDROXAMATE IMPORT ATP-BINDING PROTEIN FHUC"/>
    <property type="match status" value="1"/>
</dbReference>
<dbReference type="Pfam" id="PF00005">
    <property type="entry name" value="ABC_tran"/>
    <property type="match status" value="1"/>
</dbReference>
<dbReference type="InterPro" id="IPR017871">
    <property type="entry name" value="ABC_transporter-like_CS"/>
</dbReference>
<keyword evidence="6 11" id="KW-0067">ATP-binding</keyword>
<organism evidence="11 12">
    <name type="scientific">Urinicoccus massiliensis</name>
    <dbReference type="NCBI Taxonomy" id="1723382"/>
    <lineage>
        <taxon>Bacteria</taxon>
        <taxon>Bacillati</taxon>
        <taxon>Bacillota</taxon>
        <taxon>Tissierellia</taxon>
        <taxon>Tissierellales</taxon>
        <taxon>Peptoniphilaceae</taxon>
        <taxon>Urinicoccus</taxon>
    </lineage>
</organism>
<dbReference type="GO" id="GO:0005524">
    <property type="term" value="F:ATP binding"/>
    <property type="evidence" value="ECO:0007669"/>
    <property type="project" value="UniProtKB-KW"/>
</dbReference>
<evidence type="ECO:0000256" key="9">
    <source>
        <dbReference type="ARBA" id="ARBA00023136"/>
    </source>
</evidence>
<sequence length="254" mass="28691">MEINHLYFAYGKKPVLKNLNLQFKEGKITTLLGANGCGKSTLLKLCTKNLNPKYGVIRLGKTSIQRIPRKEFAKKVAIVQQKNQIQADLTVKDLVSYGRTPYIAFMARPSQEDFEAVEEAIHLCGLDDLKDRKIGTLSGGQIQRAWIAMALAQDSHYLFLDEPTTYLDIKYQIEVLKLIKDLNQSLGKTIVMVLHDINQSIHFSHEIIGLEQGEVVFQGTPQEVLTEEKISQLYDTPLKLVQLEGKSYITAKEV</sequence>
<dbReference type="InterPro" id="IPR003593">
    <property type="entry name" value="AAA+_ATPase"/>
</dbReference>
<accession>A0A8H2QRB2</accession>
<dbReference type="AlphaFoldDB" id="A0A8H2QRB2"/>
<protein>
    <submittedName>
        <fullName evidence="11">Probable siderophore transport system ATP-binding protein YusV</fullName>
    </submittedName>
</protein>
<keyword evidence="8" id="KW-0406">Ion transport</keyword>
<comment type="subcellular location">
    <subcellularLocation>
        <location evidence="1">Cell membrane</location>
        <topology evidence="1">Peripheral membrane protein</topology>
    </subcellularLocation>
</comment>
<dbReference type="SUPFAM" id="SSF52540">
    <property type="entry name" value="P-loop containing nucleoside triphosphate hydrolases"/>
    <property type="match status" value="1"/>
</dbReference>
<evidence type="ECO:0000259" key="10">
    <source>
        <dbReference type="PROSITE" id="PS50893"/>
    </source>
</evidence>
<keyword evidence="9" id="KW-0472">Membrane</keyword>
<dbReference type="SMART" id="SM00382">
    <property type="entry name" value="AAA"/>
    <property type="match status" value="1"/>
</dbReference>
<comment type="caution">
    <text evidence="11">The sequence shown here is derived from an EMBL/GenBank/DDBJ whole genome shotgun (WGS) entry which is preliminary data.</text>
</comment>
<dbReference type="PANTHER" id="PTHR42771:SF10">
    <property type="entry name" value="FERRICHROME TRANSPORT ATP-BINDING PROTEIN FHUC"/>
    <property type="match status" value="1"/>
</dbReference>
<dbReference type="Proteomes" id="UP000377798">
    <property type="component" value="Unassembled WGS sequence"/>
</dbReference>
<evidence type="ECO:0000256" key="7">
    <source>
        <dbReference type="ARBA" id="ARBA00023004"/>
    </source>
</evidence>
<evidence type="ECO:0000256" key="8">
    <source>
        <dbReference type="ARBA" id="ARBA00023065"/>
    </source>
</evidence>
<reference evidence="11 12" key="1">
    <citation type="submission" date="2019-02" db="EMBL/GenBank/DDBJ databases">
        <authorList>
            <consortium name="Pathogen Informatics"/>
        </authorList>
    </citation>
    <scope>NUCLEOTIDE SEQUENCE [LARGE SCALE GENOMIC DNA]</scope>
    <source>
        <strain evidence="11 12">3012STDY7089603</strain>
    </source>
</reference>
<evidence type="ECO:0000256" key="1">
    <source>
        <dbReference type="ARBA" id="ARBA00004202"/>
    </source>
</evidence>